<comment type="caution">
    <text evidence="1">The sequence shown here is derived from an EMBL/GenBank/DDBJ whole genome shotgun (WGS) entry which is preliminary data.</text>
</comment>
<reference evidence="1 2" key="1">
    <citation type="submission" date="2021-07" db="EMBL/GenBank/DDBJ databases">
        <authorList>
            <person name="Palmer J.M."/>
        </authorList>
    </citation>
    <scope>NUCLEOTIDE SEQUENCE [LARGE SCALE GENOMIC DNA]</scope>
    <source>
        <strain evidence="1 2">AT_MEX2019</strain>
        <tissue evidence="1">Muscle</tissue>
    </source>
</reference>
<evidence type="ECO:0000313" key="2">
    <source>
        <dbReference type="Proteomes" id="UP001345963"/>
    </source>
</evidence>
<proteinExistence type="predicted"/>
<evidence type="ECO:0000313" key="1">
    <source>
        <dbReference type="EMBL" id="MED6235626.1"/>
    </source>
</evidence>
<name>A0ABU7ABW1_9TELE</name>
<sequence length="102" mass="11578">MDDPAHATRLQHQGRWWTSHAYSSGFLLEGFQASSSQRRYQITWLKTSLNNTPTDLRLHNRHGLCFSNSCPPSVEPIMETKHSTRTCSDPAYLPLALITPPL</sequence>
<organism evidence="1 2">
    <name type="scientific">Ataeniobius toweri</name>
    <dbReference type="NCBI Taxonomy" id="208326"/>
    <lineage>
        <taxon>Eukaryota</taxon>
        <taxon>Metazoa</taxon>
        <taxon>Chordata</taxon>
        <taxon>Craniata</taxon>
        <taxon>Vertebrata</taxon>
        <taxon>Euteleostomi</taxon>
        <taxon>Actinopterygii</taxon>
        <taxon>Neopterygii</taxon>
        <taxon>Teleostei</taxon>
        <taxon>Neoteleostei</taxon>
        <taxon>Acanthomorphata</taxon>
        <taxon>Ovalentaria</taxon>
        <taxon>Atherinomorphae</taxon>
        <taxon>Cyprinodontiformes</taxon>
        <taxon>Goodeidae</taxon>
        <taxon>Ataeniobius</taxon>
    </lineage>
</organism>
<keyword evidence="2" id="KW-1185">Reference proteome</keyword>
<accession>A0ABU7ABW1</accession>
<gene>
    <name evidence="1" type="ORF">ATANTOWER_030359</name>
</gene>
<dbReference type="Proteomes" id="UP001345963">
    <property type="component" value="Unassembled WGS sequence"/>
</dbReference>
<protein>
    <submittedName>
        <fullName evidence="1">Uncharacterized protein</fullName>
    </submittedName>
</protein>
<dbReference type="EMBL" id="JAHUTI010010648">
    <property type="protein sequence ID" value="MED6235626.1"/>
    <property type="molecule type" value="Genomic_DNA"/>
</dbReference>